<evidence type="ECO:0000313" key="2">
    <source>
        <dbReference type="Proteomes" id="UP000651050"/>
    </source>
</evidence>
<keyword evidence="2" id="KW-1185">Reference proteome</keyword>
<comment type="caution">
    <text evidence="1">The sequence shown here is derived from an EMBL/GenBank/DDBJ whole genome shotgun (WGS) entry which is preliminary data.</text>
</comment>
<dbReference type="Proteomes" id="UP000651050">
    <property type="component" value="Unassembled WGS sequence"/>
</dbReference>
<evidence type="ECO:0000313" key="1">
    <source>
        <dbReference type="EMBL" id="MBG9390528.1"/>
    </source>
</evidence>
<accession>A0A931MJ88</accession>
<organism evidence="1 2">
    <name type="scientific">Caenimonas aquaedulcis</name>
    <dbReference type="NCBI Taxonomy" id="2793270"/>
    <lineage>
        <taxon>Bacteria</taxon>
        <taxon>Pseudomonadati</taxon>
        <taxon>Pseudomonadota</taxon>
        <taxon>Betaproteobacteria</taxon>
        <taxon>Burkholderiales</taxon>
        <taxon>Comamonadaceae</taxon>
        <taxon>Caenimonas</taxon>
    </lineage>
</organism>
<reference evidence="1" key="1">
    <citation type="submission" date="2020-11" db="EMBL/GenBank/DDBJ databases">
        <title>Bacterial whole genome sequence for Caenimonas sp. DR4.4.</title>
        <authorList>
            <person name="Le V."/>
            <person name="Ko S.-R."/>
            <person name="Ahn C.-Y."/>
            <person name="Oh H.-M."/>
        </authorList>
    </citation>
    <scope>NUCLEOTIDE SEQUENCE</scope>
    <source>
        <strain evidence="1">DR4.4</strain>
    </source>
</reference>
<gene>
    <name evidence="1" type="ORF">I5803_21030</name>
</gene>
<name>A0A931MJ88_9BURK</name>
<dbReference type="RefSeq" id="WP_196988263.1">
    <property type="nucleotide sequence ID" value="NZ_JADWYS010000001.1"/>
</dbReference>
<sequence>MQEHSSTWSAALLVALMLGFVLDTAPGFATVGAAVPATRQAVPAPEEADPFLAAKQAARVEALPAQF</sequence>
<dbReference type="AlphaFoldDB" id="A0A931MJ88"/>
<dbReference type="EMBL" id="JADWYS010000001">
    <property type="protein sequence ID" value="MBG9390528.1"/>
    <property type="molecule type" value="Genomic_DNA"/>
</dbReference>
<proteinExistence type="predicted"/>
<protein>
    <submittedName>
        <fullName evidence="1">Uncharacterized protein</fullName>
    </submittedName>
</protein>